<reference evidence="1" key="1">
    <citation type="journal article" date="2011" name="Environ. Microbiol.">
        <title>Time-series analyses of Monterey Bay coastal microbial picoplankton using a 'genome proxy' microarray.</title>
        <authorList>
            <person name="Rich V.I."/>
            <person name="Pham V.D."/>
            <person name="Eppley J."/>
            <person name="Shi Y."/>
            <person name="DeLong E.F."/>
        </authorList>
    </citation>
    <scope>NUCLEOTIDE SEQUENCE</scope>
</reference>
<protein>
    <submittedName>
        <fullName evidence="1">Uncharacterized protein</fullName>
    </submittedName>
</protein>
<sequence>MLFVLRVSCELSITSKAYRKGVTRACRRVAIFAIAKFYCCDAMIQLTRSVPGRCRTTLLRWRAETYFQPFFIGIASGPNKSVRVGKKRLTCPIHSHINRRRCLIGASTYLGGSAYMPSSFAPHWSGFRHLRCWTL</sequence>
<proteinExistence type="predicted"/>
<accession>E0XT25</accession>
<organism evidence="1">
    <name type="scientific">uncultured alpha proteobacterium HF0130_06E21</name>
    <dbReference type="NCBI Taxonomy" id="710808"/>
    <lineage>
        <taxon>Bacteria</taxon>
        <taxon>Pseudomonadati</taxon>
        <taxon>Pseudomonadota</taxon>
        <taxon>Alphaproteobacteria</taxon>
        <taxon>environmental samples</taxon>
    </lineage>
</organism>
<dbReference type="EMBL" id="GU474868">
    <property type="protein sequence ID" value="ADI17566.1"/>
    <property type="molecule type" value="Genomic_DNA"/>
</dbReference>
<name>E0XT25_9PROT</name>
<evidence type="ECO:0000313" key="1">
    <source>
        <dbReference type="EMBL" id="ADI17566.1"/>
    </source>
</evidence>
<dbReference type="AlphaFoldDB" id="E0XT25"/>